<feature type="compositionally biased region" description="Basic and acidic residues" evidence="1">
    <location>
        <begin position="85"/>
        <end position="104"/>
    </location>
</feature>
<dbReference type="PaxDb" id="4113-PGSC0003DMT400095013"/>
<keyword evidence="3" id="KW-1185">Reference proteome</keyword>
<name>M1DVD9_SOLTU</name>
<dbReference type="EnsemblPlants" id="PGSC0003DMT400095013">
    <property type="protein sequence ID" value="PGSC0003DMT400095013"/>
    <property type="gene ID" value="PGSC0003DMG400044584"/>
</dbReference>
<evidence type="ECO:0000313" key="2">
    <source>
        <dbReference type="EnsemblPlants" id="PGSC0003DMT400095013"/>
    </source>
</evidence>
<dbReference type="Proteomes" id="UP000011115">
    <property type="component" value="Unassembled WGS sequence"/>
</dbReference>
<feature type="region of interest" description="Disordered" evidence="1">
    <location>
        <begin position="51"/>
        <end position="118"/>
    </location>
</feature>
<accession>M1DVD9</accession>
<dbReference type="Gramene" id="PGSC0003DMT400095013">
    <property type="protein sequence ID" value="PGSC0003DMT400095013"/>
    <property type="gene ID" value="PGSC0003DMG400044584"/>
</dbReference>
<organism evidence="2 3">
    <name type="scientific">Solanum tuberosum</name>
    <name type="common">Potato</name>
    <dbReference type="NCBI Taxonomy" id="4113"/>
    <lineage>
        <taxon>Eukaryota</taxon>
        <taxon>Viridiplantae</taxon>
        <taxon>Streptophyta</taxon>
        <taxon>Embryophyta</taxon>
        <taxon>Tracheophyta</taxon>
        <taxon>Spermatophyta</taxon>
        <taxon>Magnoliopsida</taxon>
        <taxon>eudicotyledons</taxon>
        <taxon>Gunneridae</taxon>
        <taxon>Pentapetalae</taxon>
        <taxon>asterids</taxon>
        <taxon>lamiids</taxon>
        <taxon>Solanales</taxon>
        <taxon>Solanaceae</taxon>
        <taxon>Solanoideae</taxon>
        <taxon>Solaneae</taxon>
        <taxon>Solanum</taxon>
    </lineage>
</organism>
<proteinExistence type="predicted"/>
<dbReference type="InParanoid" id="M1DVD9"/>
<reference evidence="2" key="2">
    <citation type="submission" date="2015-06" db="UniProtKB">
        <authorList>
            <consortium name="EnsemblPlants"/>
        </authorList>
    </citation>
    <scope>IDENTIFICATION</scope>
    <source>
        <strain evidence="2">DM1-3 516 R44</strain>
    </source>
</reference>
<reference evidence="3" key="1">
    <citation type="journal article" date="2011" name="Nature">
        <title>Genome sequence and analysis of the tuber crop potato.</title>
        <authorList>
            <consortium name="The Potato Genome Sequencing Consortium"/>
        </authorList>
    </citation>
    <scope>NUCLEOTIDE SEQUENCE [LARGE SCALE GENOMIC DNA]</scope>
    <source>
        <strain evidence="3">cv. DM1-3 516 R44</strain>
    </source>
</reference>
<protein>
    <submittedName>
        <fullName evidence="2">Uncharacterized protein</fullName>
    </submittedName>
</protein>
<dbReference type="AlphaFoldDB" id="M1DVD9"/>
<evidence type="ECO:0000256" key="1">
    <source>
        <dbReference type="SAM" id="MobiDB-lite"/>
    </source>
</evidence>
<sequence length="118" mass="13653">MLICSNEGYRVRQGHYEANRRKKLKKLKERKVGTCQSTSASRRVDLQLALSSSMPAYGQNKLGEQTSDSATDRRDRRCQSGSLKVTERFDEKALPKRREEEYSAHRRPLRRTQLTPPS</sequence>
<dbReference type="HOGENOM" id="CLU_152862_0_0_1"/>
<evidence type="ECO:0000313" key="3">
    <source>
        <dbReference type="Proteomes" id="UP000011115"/>
    </source>
</evidence>